<protein>
    <submittedName>
        <fullName evidence="2">Uncharacterized protein</fullName>
    </submittedName>
</protein>
<sequence length="93" mass="10744">MNEYRHHILTRGRYQIVALTPDPQFESDDIYAYAVMSSSGLKMRQELTLTDARNWLEFWIEQERASSGGSSPDMMEPSPPGEPSKLQAVRKRR</sequence>
<gene>
    <name evidence="2" type="ORF">LA76x_2421</name>
</gene>
<keyword evidence="3" id="KW-1185">Reference proteome</keyword>
<proteinExistence type="predicted"/>
<accession>A0A0S2DY83</accession>
<name>A0A0S2DY83_LYSAN</name>
<dbReference type="Proteomes" id="UP000060787">
    <property type="component" value="Chromosome"/>
</dbReference>
<organism evidence="2 3">
    <name type="scientific">Lysobacter antibioticus</name>
    <dbReference type="NCBI Taxonomy" id="84531"/>
    <lineage>
        <taxon>Bacteria</taxon>
        <taxon>Pseudomonadati</taxon>
        <taxon>Pseudomonadota</taxon>
        <taxon>Gammaproteobacteria</taxon>
        <taxon>Lysobacterales</taxon>
        <taxon>Lysobacteraceae</taxon>
        <taxon>Lysobacter</taxon>
    </lineage>
</organism>
<reference evidence="2 3" key="1">
    <citation type="journal article" date="2015" name="BMC Genomics">
        <title>Comparative genomics and metabolic profiling of the genus Lysobacter.</title>
        <authorList>
            <person name="de Bruijn I."/>
            <person name="Cheng X."/>
            <person name="de Jager V."/>
            <person name="Exposito R.G."/>
            <person name="Watrous J."/>
            <person name="Patel N."/>
            <person name="Postma J."/>
            <person name="Dorrestein P.C."/>
            <person name="Kobayashi D."/>
            <person name="Raaijmakers J.M."/>
        </authorList>
    </citation>
    <scope>NUCLEOTIDE SEQUENCE [LARGE SCALE GENOMIC DNA]</scope>
    <source>
        <strain evidence="2 3">76</strain>
    </source>
</reference>
<feature type="region of interest" description="Disordered" evidence="1">
    <location>
        <begin position="65"/>
        <end position="93"/>
    </location>
</feature>
<dbReference type="RefSeq" id="WP_057917830.1">
    <property type="nucleotide sequence ID" value="NZ_CP011129.1"/>
</dbReference>
<evidence type="ECO:0000313" key="3">
    <source>
        <dbReference type="Proteomes" id="UP000060787"/>
    </source>
</evidence>
<evidence type="ECO:0000256" key="1">
    <source>
        <dbReference type="SAM" id="MobiDB-lite"/>
    </source>
</evidence>
<dbReference type="KEGG" id="laq:GLA29479_2713"/>
<evidence type="ECO:0000313" key="2">
    <source>
        <dbReference type="EMBL" id="ALN80551.1"/>
    </source>
</evidence>
<dbReference type="STRING" id="84531.LA76x_2421"/>
<dbReference type="EMBL" id="CP011129">
    <property type="protein sequence ID" value="ALN80551.1"/>
    <property type="molecule type" value="Genomic_DNA"/>
</dbReference>
<dbReference type="KEGG" id="lab:LA76x_2421"/>
<dbReference type="AlphaFoldDB" id="A0A0S2DY83"/>
<dbReference type="PATRIC" id="fig|84531.7.peg.2659"/>
<dbReference type="OrthoDB" id="6044279at2"/>